<proteinExistence type="predicted"/>
<organism evidence="1 2">
    <name type="scientific">Amorphotheca resinae ATCC 22711</name>
    <dbReference type="NCBI Taxonomy" id="857342"/>
    <lineage>
        <taxon>Eukaryota</taxon>
        <taxon>Fungi</taxon>
        <taxon>Dikarya</taxon>
        <taxon>Ascomycota</taxon>
        <taxon>Pezizomycotina</taxon>
        <taxon>Leotiomycetes</taxon>
        <taxon>Helotiales</taxon>
        <taxon>Amorphothecaceae</taxon>
        <taxon>Amorphotheca</taxon>
    </lineage>
</organism>
<protein>
    <submittedName>
        <fullName evidence="1">Uncharacterized protein</fullName>
    </submittedName>
</protein>
<sequence>MTSITYYGRIACARSSSSYRMGPHPLCAVMPITHTGSSPAWSSSTYRLFATRLASFENSNILPRHP</sequence>
<evidence type="ECO:0000313" key="2">
    <source>
        <dbReference type="Proteomes" id="UP000241818"/>
    </source>
</evidence>
<gene>
    <name evidence="1" type="ORF">M430DRAFT_34910</name>
</gene>
<dbReference type="AlphaFoldDB" id="A0A2T3B181"/>
<dbReference type="RefSeq" id="XP_024720641.1">
    <property type="nucleotide sequence ID" value="XM_024866635.1"/>
</dbReference>
<accession>A0A2T3B181</accession>
<dbReference type="GeneID" id="36574716"/>
<dbReference type="Proteomes" id="UP000241818">
    <property type="component" value="Unassembled WGS sequence"/>
</dbReference>
<dbReference type="EMBL" id="KZ679011">
    <property type="protein sequence ID" value="PSS18289.1"/>
    <property type="molecule type" value="Genomic_DNA"/>
</dbReference>
<dbReference type="InParanoid" id="A0A2T3B181"/>
<keyword evidence="2" id="KW-1185">Reference proteome</keyword>
<name>A0A2T3B181_AMORE</name>
<reference evidence="1 2" key="1">
    <citation type="journal article" date="2018" name="New Phytol.">
        <title>Comparative genomics and transcriptomics depict ericoid mycorrhizal fungi as versatile saprotrophs and plant mutualists.</title>
        <authorList>
            <person name="Martino E."/>
            <person name="Morin E."/>
            <person name="Grelet G.A."/>
            <person name="Kuo A."/>
            <person name="Kohler A."/>
            <person name="Daghino S."/>
            <person name="Barry K.W."/>
            <person name="Cichocki N."/>
            <person name="Clum A."/>
            <person name="Dockter R.B."/>
            <person name="Hainaut M."/>
            <person name="Kuo R.C."/>
            <person name="LaButti K."/>
            <person name="Lindahl B.D."/>
            <person name="Lindquist E.A."/>
            <person name="Lipzen A."/>
            <person name="Khouja H.R."/>
            <person name="Magnuson J."/>
            <person name="Murat C."/>
            <person name="Ohm R.A."/>
            <person name="Singer S.W."/>
            <person name="Spatafora J.W."/>
            <person name="Wang M."/>
            <person name="Veneault-Fourrey C."/>
            <person name="Henrissat B."/>
            <person name="Grigoriev I.V."/>
            <person name="Martin F.M."/>
            <person name="Perotto S."/>
        </authorList>
    </citation>
    <scope>NUCLEOTIDE SEQUENCE [LARGE SCALE GENOMIC DNA]</scope>
    <source>
        <strain evidence="1 2">ATCC 22711</strain>
    </source>
</reference>
<evidence type="ECO:0000313" key="1">
    <source>
        <dbReference type="EMBL" id="PSS18289.1"/>
    </source>
</evidence>